<proteinExistence type="predicted"/>
<dbReference type="FunFam" id="3.30.160.60:FF:000112">
    <property type="entry name" value="Mds1 and evi1 complex locus protein"/>
    <property type="match status" value="1"/>
</dbReference>
<keyword evidence="3" id="KW-0677">Repeat</keyword>
<keyword evidence="2" id="KW-0479">Metal-binding</keyword>
<dbReference type="PROSITE" id="PS00028">
    <property type="entry name" value="ZINC_FINGER_C2H2_1"/>
    <property type="match status" value="2"/>
</dbReference>
<dbReference type="OMA" id="LNFAFKQ"/>
<dbReference type="Pfam" id="PF00096">
    <property type="entry name" value="zf-C2H2"/>
    <property type="match status" value="1"/>
</dbReference>
<name>A0A914AQL4_PATMI</name>
<dbReference type="GeneID" id="119736110"/>
<dbReference type="PANTHER" id="PTHR10032:SF271">
    <property type="entry name" value="RH12261P-RELATED"/>
    <property type="match status" value="1"/>
</dbReference>
<dbReference type="AlphaFoldDB" id="A0A914AQL4"/>
<dbReference type="GO" id="GO:0000978">
    <property type="term" value="F:RNA polymerase II cis-regulatory region sequence-specific DNA binding"/>
    <property type="evidence" value="ECO:0007669"/>
    <property type="project" value="TreeGrafter"/>
</dbReference>
<dbReference type="InterPro" id="IPR036236">
    <property type="entry name" value="Znf_C2H2_sf"/>
</dbReference>
<dbReference type="GO" id="GO:0009913">
    <property type="term" value="P:epidermal cell differentiation"/>
    <property type="evidence" value="ECO:0007669"/>
    <property type="project" value="TreeGrafter"/>
</dbReference>
<dbReference type="InterPro" id="IPR027756">
    <property type="entry name" value="Ovo-like"/>
</dbReference>
<protein>
    <recommendedName>
        <fullName evidence="8">C2H2-type domain-containing protein</fullName>
    </recommendedName>
</protein>
<dbReference type="EnsemblMetazoa" id="XM_038210124.1">
    <property type="protein sequence ID" value="XP_038066052.1"/>
    <property type="gene ID" value="LOC119736110"/>
</dbReference>
<organism evidence="9 10">
    <name type="scientific">Patiria miniata</name>
    <name type="common">Bat star</name>
    <name type="synonym">Asterina miniata</name>
    <dbReference type="NCBI Taxonomy" id="46514"/>
    <lineage>
        <taxon>Eukaryota</taxon>
        <taxon>Metazoa</taxon>
        <taxon>Echinodermata</taxon>
        <taxon>Eleutherozoa</taxon>
        <taxon>Asterozoa</taxon>
        <taxon>Asteroidea</taxon>
        <taxon>Valvatacea</taxon>
        <taxon>Valvatida</taxon>
        <taxon>Asterinidae</taxon>
        <taxon>Patiria</taxon>
    </lineage>
</organism>
<keyword evidence="5" id="KW-0862">Zinc</keyword>
<evidence type="ECO:0000313" key="10">
    <source>
        <dbReference type="Proteomes" id="UP000887568"/>
    </source>
</evidence>
<dbReference type="OrthoDB" id="6508643at2759"/>
<dbReference type="PROSITE" id="PS50157">
    <property type="entry name" value="ZINC_FINGER_C2H2_2"/>
    <property type="match status" value="2"/>
</dbReference>
<accession>A0A914AQL4</accession>
<dbReference type="Gene3D" id="3.30.160.60">
    <property type="entry name" value="Classic Zinc Finger"/>
    <property type="match status" value="2"/>
</dbReference>
<dbReference type="FunFam" id="3.30.160.60:FF:000452">
    <property type="entry name" value="Transcription factor Ovo-like 2"/>
    <property type="match status" value="1"/>
</dbReference>
<keyword evidence="10" id="KW-1185">Reference proteome</keyword>
<evidence type="ECO:0000256" key="2">
    <source>
        <dbReference type="ARBA" id="ARBA00022723"/>
    </source>
</evidence>
<evidence type="ECO:0000256" key="7">
    <source>
        <dbReference type="PROSITE-ProRule" id="PRU00042"/>
    </source>
</evidence>
<dbReference type="GO" id="GO:0008270">
    <property type="term" value="F:zinc ion binding"/>
    <property type="evidence" value="ECO:0007669"/>
    <property type="project" value="UniProtKB-KW"/>
</dbReference>
<evidence type="ECO:0000256" key="4">
    <source>
        <dbReference type="ARBA" id="ARBA00022771"/>
    </source>
</evidence>
<dbReference type="SMART" id="SM00355">
    <property type="entry name" value="ZnF_C2H2"/>
    <property type="match status" value="3"/>
</dbReference>
<dbReference type="GO" id="GO:0000981">
    <property type="term" value="F:DNA-binding transcription factor activity, RNA polymerase II-specific"/>
    <property type="evidence" value="ECO:0007669"/>
    <property type="project" value="TreeGrafter"/>
</dbReference>
<dbReference type="PANTHER" id="PTHR10032">
    <property type="entry name" value="ZINC FINGER PROTEIN WITH KRAB AND SCAN DOMAINS"/>
    <property type="match status" value="1"/>
</dbReference>
<evidence type="ECO:0000256" key="5">
    <source>
        <dbReference type="ARBA" id="ARBA00022833"/>
    </source>
</evidence>
<dbReference type="Proteomes" id="UP000887568">
    <property type="component" value="Unplaced"/>
</dbReference>
<sequence>MRPPAALHVQPGVGYFSRRLLACKLQGSRNVIGRIKRHHCPFCAKGFNDKFDLKRHVRTHTGVRPFKCDQCFRAFTQRCSLEVHQRKVHNMMLNFAFKQRRDKVYVCEDCGHSTDDINEHYAHSVREHRASLDPIDVTNAVPAGKPTQLAHLLARASMVPAGPAPGVMGPALPIGTHQDFI</sequence>
<evidence type="ECO:0000256" key="6">
    <source>
        <dbReference type="ARBA" id="ARBA00023242"/>
    </source>
</evidence>
<evidence type="ECO:0000256" key="3">
    <source>
        <dbReference type="ARBA" id="ARBA00022737"/>
    </source>
</evidence>
<feature type="domain" description="C2H2-type" evidence="8">
    <location>
        <begin position="38"/>
        <end position="65"/>
    </location>
</feature>
<evidence type="ECO:0000259" key="8">
    <source>
        <dbReference type="PROSITE" id="PS50157"/>
    </source>
</evidence>
<dbReference type="GO" id="GO:0005634">
    <property type="term" value="C:nucleus"/>
    <property type="evidence" value="ECO:0007669"/>
    <property type="project" value="UniProtKB-SubCell"/>
</dbReference>
<dbReference type="SUPFAM" id="SSF57667">
    <property type="entry name" value="beta-beta-alpha zinc fingers"/>
    <property type="match status" value="1"/>
</dbReference>
<dbReference type="RefSeq" id="XP_038066052.1">
    <property type="nucleotide sequence ID" value="XM_038210124.1"/>
</dbReference>
<dbReference type="Pfam" id="PF13894">
    <property type="entry name" value="zf-C2H2_4"/>
    <property type="match status" value="1"/>
</dbReference>
<comment type="subcellular location">
    <subcellularLocation>
        <location evidence="1">Nucleus</location>
    </subcellularLocation>
</comment>
<keyword evidence="4 7" id="KW-0863">Zinc-finger</keyword>
<reference evidence="9" key="1">
    <citation type="submission" date="2022-11" db="UniProtKB">
        <authorList>
            <consortium name="EnsemblMetazoa"/>
        </authorList>
    </citation>
    <scope>IDENTIFICATION</scope>
</reference>
<dbReference type="InterPro" id="IPR013087">
    <property type="entry name" value="Znf_C2H2_type"/>
</dbReference>
<keyword evidence="6" id="KW-0539">Nucleus</keyword>
<evidence type="ECO:0000256" key="1">
    <source>
        <dbReference type="ARBA" id="ARBA00004123"/>
    </source>
</evidence>
<feature type="domain" description="C2H2-type" evidence="8">
    <location>
        <begin position="66"/>
        <end position="89"/>
    </location>
</feature>
<evidence type="ECO:0000313" key="9">
    <source>
        <dbReference type="EnsemblMetazoa" id="XP_038066052.1"/>
    </source>
</evidence>